<dbReference type="AlphaFoldDB" id="A0A1F5WRJ5"/>
<evidence type="ECO:0000256" key="6">
    <source>
        <dbReference type="ARBA" id="ARBA00022833"/>
    </source>
</evidence>
<reference evidence="10 11" key="1">
    <citation type="journal article" date="2016" name="Nat. Commun.">
        <title>Thousands of microbial genomes shed light on interconnected biogeochemical processes in an aquifer system.</title>
        <authorList>
            <person name="Anantharaman K."/>
            <person name="Brown C.T."/>
            <person name="Hug L.A."/>
            <person name="Sharon I."/>
            <person name="Castelle C.J."/>
            <person name="Probst A.J."/>
            <person name="Thomas B.C."/>
            <person name="Singh A."/>
            <person name="Wilkins M.J."/>
            <person name="Karaoz U."/>
            <person name="Brodie E.L."/>
            <person name="Williams K.H."/>
            <person name="Hubbard S.S."/>
            <person name="Banfield J.F."/>
        </authorList>
    </citation>
    <scope>NUCLEOTIDE SEQUENCE [LARGE SCALE GENOMIC DNA]</scope>
</reference>
<dbReference type="SUPFAM" id="SSF55486">
    <property type="entry name" value="Metalloproteases ('zincins'), catalytic domain"/>
    <property type="match status" value="1"/>
</dbReference>
<evidence type="ECO:0000256" key="5">
    <source>
        <dbReference type="ARBA" id="ARBA00022801"/>
    </source>
</evidence>
<protein>
    <recommendedName>
        <fullName evidence="12">Peptidase M13</fullName>
    </recommendedName>
</protein>
<dbReference type="GO" id="GO:0004222">
    <property type="term" value="F:metalloendopeptidase activity"/>
    <property type="evidence" value="ECO:0007669"/>
    <property type="project" value="InterPro"/>
</dbReference>
<keyword evidence="5" id="KW-0378">Hydrolase</keyword>
<dbReference type="CDD" id="cd08662">
    <property type="entry name" value="M13"/>
    <property type="match status" value="1"/>
</dbReference>
<dbReference type="PROSITE" id="PS51885">
    <property type="entry name" value="NEPRILYSIN"/>
    <property type="match status" value="1"/>
</dbReference>
<evidence type="ECO:0000256" key="7">
    <source>
        <dbReference type="ARBA" id="ARBA00023049"/>
    </source>
</evidence>
<evidence type="ECO:0000259" key="9">
    <source>
        <dbReference type="Pfam" id="PF05649"/>
    </source>
</evidence>
<keyword evidence="4" id="KW-0479">Metal-binding</keyword>
<dbReference type="PANTHER" id="PTHR11733">
    <property type="entry name" value="ZINC METALLOPROTEASE FAMILY M13 NEPRILYSIN-RELATED"/>
    <property type="match status" value="1"/>
</dbReference>
<proteinExistence type="inferred from homology"/>
<evidence type="ECO:0000256" key="3">
    <source>
        <dbReference type="ARBA" id="ARBA00022670"/>
    </source>
</evidence>
<evidence type="ECO:0000313" key="10">
    <source>
        <dbReference type="EMBL" id="OGF78224.1"/>
    </source>
</evidence>
<keyword evidence="7" id="KW-0482">Metalloprotease</keyword>
<dbReference type="InterPro" id="IPR008753">
    <property type="entry name" value="Peptidase_M13_N"/>
</dbReference>
<evidence type="ECO:0000256" key="4">
    <source>
        <dbReference type="ARBA" id="ARBA00022723"/>
    </source>
</evidence>
<dbReference type="PANTHER" id="PTHR11733:SF167">
    <property type="entry name" value="FI17812P1-RELATED"/>
    <property type="match status" value="1"/>
</dbReference>
<dbReference type="Gene3D" id="1.10.1380.10">
    <property type="entry name" value="Neutral endopeptidase , domain2"/>
    <property type="match status" value="1"/>
</dbReference>
<evidence type="ECO:0000256" key="1">
    <source>
        <dbReference type="ARBA" id="ARBA00001947"/>
    </source>
</evidence>
<feature type="domain" description="Peptidase M13 C-terminal" evidence="8">
    <location>
        <begin position="454"/>
        <end position="654"/>
    </location>
</feature>
<dbReference type="Pfam" id="PF01431">
    <property type="entry name" value="Peptidase_M13"/>
    <property type="match status" value="1"/>
</dbReference>
<dbReference type="InterPro" id="IPR018497">
    <property type="entry name" value="Peptidase_M13_C"/>
</dbReference>
<keyword evidence="3" id="KW-0645">Protease</keyword>
<dbReference type="EMBL" id="MFHI01000032">
    <property type="protein sequence ID" value="OGF78224.1"/>
    <property type="molecule type" value="Genomic_DNA"/>
</dbReference>
<organism evidence="10 11">
    <name type="scientific">Candidatus Giovannonibacteria bacterium RIFCSPHIGHO2_02_43_13</name>
    <dbReference type="NCBI Taxonomy" id="1798330"/>
    <lineage>
        <taxon>Bacteria</taxon>
        <taxon>Candidatus Giovannoniibacteriota</taxon>
    </lineage>
</organism>
<sequence length="658" mass="75907">MPRSAESKNWGFDVKNLDKSVRPQNDFFRFANGGWLKKNPIPHDESNWGSFYLLRKASDEALSNILEGSKRKNAAHGSNLRKVRDYYLSAMNEKKLNKEGAEPLHKFFDMIDNLKNSDDVVALSAYFRRIGISSLWRVDADQDMKDKSIVALYLEQSGLGLPDRDYYLKTDTKSKEIRQKYVAHIDKMHKIVFGRNRNPEKASFTIMNIETRLAEASMTMVERRDYEKQYNKMRLAGLRRLAPNIDWVKYFSVIGAHAKGQLIVMQPLFIKTAGKMLSDIPPENWKHYFKWKVISAFAGYLSDKLADERFNFFGKVLSGQKKMKPRWRRATNEIDSALGEALGELYVAEHFPEKAKKSINKLVDNLISSYRERLKALDWMEKTTKKKALEKLAAFTRKLGYPDKWRNYGKLNISPHSYLENHIASYTFEFKRSMKKIGKRPDKKEWGMTPPTVNAYNNFLFNEIVFPAGIMQPPFFDPNADDSVNYGAIGAVIGHELTHGFDDKGSMFDKNGEMKNWWEKKDRKLFLKKAQGLISQFNKYEALPGVYVNGKLTLGENIADLGGLVIAFRAYQKTIREKERKIIGGFTPEQRFFLGAAYAECGQAREAALRQQINTDPHSPSEARVNLPLANMTEFYDAFGVKKGDKMWRPEKDRVVIW</sequence>
<feature type="domain" description="Peptidase M13 N-terminal" evidence="9">
    <location>
        <begin position="23"/>
        <end position="402"/>
    </location>
</feature>
<dbReference type="Gene3D" id="3.40.390.10">
    <property type="entry name" value="Collagenase (Catalytic Domain)"/>
    <property type="match status" value="1"/>
</dbReference>
<evidence type="ECO:0008006" key="12">
    <source>
        <dbReference type="Google" id="ProtNLM"/>
    </source>
</evidence>
<dbReference type="InterPro" id="IPR042089">
    <property type="entry name" value="Peptidase_M13_dom_2"/>
</dbReference>
<evidence type="ECO:0000256" key="2">
    <source>
        <dbReference type="ARBA" id="ARBA00007357"/>
    </source>
</evidence>
<dbReference type="GO" id="GO:0016485">
    <property type="term" value="P:protein processing"/>
    <property type="evidence" value="ECO:0007669"/>
    <property type="project" value="TreeGrafter"/>
</dbReference>
<dbReference type="Proteomes" id="UP000178425">
    <property type="component" value="Unassembled WGS sequence"/>
</dbReference>
<dbReference type="GO" id="GO:0046872">
    <property type="term" value="F:metal ion binding"/>
    <property type="evidence" value="ECO:0007669"/>
    <property type="project" value="UniProtKB-KW"/>
</dbReference>
<dbReference type="GO" id="GO:0005886">
    <property type="term" value="C:plasma membrane"/>
    <property type="evidence" value="ECO:0007669"/>
    <property type="project" value="TreeGrafter"/>
</dbReference>
<accession>A0A1F5WRJ5</accession>
<gene>
    <name evidence="10" type="ORF">A2W54_03935</name>
</gene>
<dbReference type="Pfam" id="PF05649">
    <property type="entry name" value="Peptidase_M13_N"/>
    <property type="match status" value="1"/>
</dbReference>
<dbReference type="InterPro" id="IPR000718">
    <property type="entry name" value="Peptidase_M13"/>
</dbReference>
<name>A0A1F5WRJ5_9BACT</name>
<comment type="similarity">
    <text evidence="2">Belongs to the peptidase M13 family.</text>
</comment>
<dbReference type="InterPro" id="IPR024079">
    <property type="entry name" value="MetalloPept_cat_dom_sf"/>
</dbReference>
<dbReference type="PRINTS" id="PR00786">
    <property type="entry name" value="NEPRILYSIN"/>
</dbReference>
<keyword evidence="6" id="KW-0862">Zinc</keyword>
<evidence type="ECO:0000313" key="11">
    <source>
        <dbReference type="Proteomes" id="UP000178425"/>
    </source>
</evidence>
<comment type="cofactor">
    <cofactor evidence="1">
        <name>Zn(2+)</name>
        <dbReference type="ChEBI" id="CHEBI:29105"/>
    </cofactor>
</comment>
<evidence type="ECO:0000259" key="8">
    <source>
        <dbReference type="Pfam" id="PF01431"/>
    </source>
</evidence>
<comment type="caution">
    <text evidence="10">The sequence shown here is derived from an EMBL/GenBank/DDBJ whole genome shotgun (WGS) entry which is preliminary data.</text>
</comment>